<gene>
    <name evidence="8" type="ORF">Nepgr_009431</name>
</gene>
<dbReference type="GO" id="GO:0000978">
    <property type="term" value="F:RNA polymerase II cis-regulatory region sequence-specific DNA binding"/>
    <property type="evidence" value="ECO:0007669"/>
    <property type="project" value="TreeGrafter"/>
</dbReference>
<dbReference type="Proteomes" id="UP001279734">
    <property type="component" value="Unassembled WGS sequence"/>
</dbReference>
<comment type="subcellular location">
    <subcellularLocation>
        <location evidence="1">Nucleus</location>
    </subcellularLocation>
</comment>
<evidence type="ECO:0000313" key="9">
    <source>
        <dbReference type="Proteomes" id="UP001279734"/>
    </source>
</evidence>
<evidence type="ECO:0000256" key="2">
    <source>
        <dbReference type="ARBA" id="ARBA00023015"/>
    </source>
</evidence>
<keyword evidence="5" id="KW-0539">Nucleus</keyword>
<dbReference type="PANTHER" id="PTHR16223:SF125">
    <property type="entry name" value="OS08G0506700 PROTEIN"/>
    <property type="match status" value="1"/>
</dbReference>
<feature type="region of interest" description="Disordered" evidence="6">
    <location>
        <begin position="288"/>
        <end position="307"/>
    </location>
</feature>
<evidence type="ECO:0000256" key="6">
    <source>
        <dbReference type="SAM" id="MobiDB-lite"/>
    </source>
</evidence>
<dbReference type="FunFam" id="4.10.280.10:FF:000021">
    <property type="entry name" value="Transcription factor bHLH130 family"/>
    <property type="match status" value="1"/>
</dbReference>
<dbReference type="GO" id="GO:0046983">
    <property type="term" value="F:protein dimerization activity"/>
    <property type="evidence" value="ECO:0007669"/>
    <property type="project" value="InterPro"/>
</dbReference>
<dbReference type="AlphaFoldDB" id="A0AAD3XKD5"/>
<dbReference type="SMART" id="SM00353">
    <property type="entry name" value="HLH"/>
    <property type="match status" value="1"/>
</dbReference>
<dbReference type="SUPFAM" id="SSF47459">
    <property type="entry name" value="HLH, helix-loop-helix DNA-binding domain"/>
    <property type="match status" value="1"/>
</dbReference>
<dbReference type="EMBL" id="BSYO01000007">
    <property type="protein sequence ID" value="GMH07591.1"/>
    <property type="molecule type" value="Genomic_DNA"/>
</dbReference>
<sequence length="414" mass="46045">MDSNLQRQQCQHHFPDQLQHQKQQMNKSPTRYRSSPSSYFASSLDFTDTSRSNEKGDFLVHHPLSPDTESIFVRLLSSVDGGDESLSNNLCDIPENSPVHAELMGPVKQEADKNQQQNNYTPSSQATYQNLSKPPFRNQNKSEASNSAMESSFRAPSSMPVDSVVQQMKMPGGSGTNLLRHNSLPAGFLTNINLDDGFAAIRGVENSEANNRTNEEASFASARRTIGQINVSSGLLSSSSSSYAGLDGRSFSNDLNNNGGYLPEYAVGSWDNTLIFSDDFARLERSGNDDQKTFSELNSSENQNGEGRYGPPLLAHHLSLPKTALEKLLQFQDSLPSHRIRAKRGMATHPRSIAERVRRTRISERIRKLQDLVPYMDKQTNTAEMLDMAVEYIKGLQKQVKTLTDKRAKCTCSS</sequence>
<name>A0AAD3XKD5_NEPGR</name>
<feature type="compositionally biased region" description="Polar residues" evidence="6">
    <location>
        <begin position="294"/>
        <end position="305"/>
    </location>
</feature>
<accession>A0AAD3XKD5</accession>
<feature type="region of interest" description="Disordered" evidence="6">
    <location>
        <begin position="1"/>
        <end position="39"/>
    </location>
</feature>
<keyword evidence="2" id="KW-0805">Transcription regulation</keyword>
<feature type="compositionally biased region" description="Polar residues" evidence="6">
    <location>
        <begin position="1"/>
        <end position="11"/>
    </location>
</feature>
<dbReference type="InterPro" id="IPR011598">
    <property type="entry name" value="bHLH_dom"/>
</dbReference>
<feature type="compositionally biased region" description="Low complexity" evidence="6">
    <location>
        <begin position="28"/>
        <end position="39"/>
    </location>
</feature>
<keyword evidence="4" id="KW-0804">Transcription</keyword>
<evidence type="ECO:0000256" key="5">
    <source>
        <dbReference type="ARBA" id="ARBA00023242"/>
    </source>
</evidence>
<feature type="compositionally biased region" description="Polar residues" evidence="6">
    <location>
        <begin position="18"/>
        <end position="27"/>
    </location>
</feature>
<feature type="domain" description="BHLH" evidence="7">
    <location>
        <begin position="346"/>
        <end position="396"/>
    </location>
</feature>
<feature type="region of interest" description="Disordered" evidence="6">
    <location>
        <begin position="110"/>
        <end position="160"/>
    </location>
</feature>
<proteinExistence type="predicted"/>
<evidence type="ECO:0000313" key="8">
    <source>
        <dbReference type="EMBL" id="GMH07591.1"/>
    </source>
</evidence>
<evidence type="ECO:0000256" key="1">
    <source>
        <dbReference type="ARBA" id="ARBA00004123"/>
    </source>
</evidence>
<dbReference type="GO" id="GO:0000981">
    <property type="term" value="F:DNA-binding transcription factor activity, RNA polymerase II-specific"/>
    <property type="evidence" value="ECO:0007669"/>
    <property type="project" value="TreeGrafter"/>
</dbReference>
<evidence type="ECO:0000256" key="3">
    <source>
        <dbReference type="ARBA" id="ARBA00023125"/>
    </source>
</evidence>
<feature type="compositionally biased region" description="Polar residues" evidence="6">
    <location>
        <begin position="114"/>
        <end position="150"/>
    </location>
</feature>
<keyword evidence="3" id="KW-0238">DNA-binding</keyword>
<dbReference type="InterPro" id="IPR036638">
    <property type="entry name" value="HLH_DNA-bd_sf"/>
</dbReference>
<reference evidence="8" key="1">
    <citation type="submission" date="2023-05" db="EMBL/GenBank/DDBJ databases">
        <title>Nepenthes gracilis genome sequencing.</title>
        <authorList>
            <person name="Fukushima K."/>
        </authorList>
    </citation>
    <scope>NUCLEOTIDE SEQUENCE</scope>
    <source>
        <strain evidence="8">SING2019-196</strain>
    </source>
</reference>
<dbReference type="Gene3D" id="4.10.280.10">
    <property type="entry name" value="Helix-loop-helix DNA-binding domain"/>
    <property type="match status" value="1"/>
</dbReference>
<dbReference type="InterPro" id="IPR045843">
    <property type="entry name" value="IND-like"/>
</dbReference>
<dbReference type="Pfam" id="PF00010">
    <property type="entry name" value="HLH"/>
    <property type="match status" value="1"/>
</dbReference>
<keyword evidence="9" id="KW-1185">Reference proteome</keyword>
<dbReference type="PANTHER" id="PTHR16223">
    <property type="entry name" value="TRANSCRIPTION FACTOR BHLH83-RELATED"/>
    <property type="match status" value="1"/>
</dbReference>
<comment type="caution">
    <text evidence="8">The sequence shown here is derived from an EMBL/GenBank/DDBJ whole genome shotgun (WGS) entry which is preliminary data.</text>
</comment>
<evidence type="ECO:0000259" key="7">
    <source>
        <dbReference type="PROSITE" id="PS50888"/>
    </source>
</evidence>
<evidence type="ECO:0000256" key="4">
    <source>
        <dbReference type="ARBA" id="ARBA00023163"/>
    </source>
</evidence>
<organism evidence="8 9">
    <name type="scientific">Nepenthes gracilis</name>
    <name type="common">Slender pitcher plant</name>
    <dbReference type="NCBI Taxonomy" id="150966"/>
    <lineage>
        <taxon>Eukaryota</taxon>
        <taxon>Viridiplantae</taxon>
        <taxon>Streptophyta</taxon>
        <taxon>Embryophyta</taxon>
        <taxon>Tracheophyta</taxon>
        <taxon>Spermatophyta</taxon>
        <taxon>Magnoliopsida</taxon>
        <taxon>eudicotyledons</taxon>
        <taxon>Gunneridae</taxon>
        <taxon>Pentapetalae</taxon>
        <taxon>Caryophyllales</taxon>
        <taxon>Nepenthaceae</taxon>
        <taxon>Nepenthes</taxon>
    </lineage>
</organism>
<dbReference type="PROSITE" id="PS50888">
    <property type="entry name" value="BHLH"/>
    <property type="match status" value="1"/>
</dbReference>
<protein>
    <recommendedName>
        <fullName evidence="7">BHLH domain-containing protein</fullName>
    </recommendedName>
</protein>
<dbReference type="GO" id="GO:0005634">
    <property type="term" value="C:nucleus"/>
    <property type="evidence" value="ECO:0007669"/>
    <property type="project" value="UniProtKB-SubCell"/>
</dbReference>